<reference evidence="2" key="1">
    <citation type="journal article" date="2023" name="G3 (Bethesda)">
        <title>Whole genome assembly and annotation of the endangered Caribbean coral Acropora cervicornis.</title>
        <authorList>
            <person name="Selwyn J.D."/>
            <person name="Vollmer S.V."/>
        </authorList>
    </citation>
    <scope>NUCLEOTIDE SEQUENCE</scope>
    <source>
        <strain evidence="2">K2</strain>
    </source>
</reference>
<dbReference type="SUPFAM" id="SSF56349">
    <property type="entry name" value="DNA breaking-rejoining enzymes"/>
    <property type="match status" value="1"/>
</dbReference>
<dbReference type="PANTHER" id="PTHR21446">
    <property type="entry name" value="DUF3504 DOMAIN-CONTAINING PROTEIN"/>
    <property type="match status" value="1"/>
</dbReference>
<dbReference type="PANTHER" id="PTHR21446:SF6">
    <property type="entry name" value="MITOCHONDRIAL ANTIVIRAL-SIGNALING PROTEIN"/>
    <property type="match status" value="1"/>
</dbReference>
<evidence type="ECO:0000313" key="2">
    <source>
        <dbReference type="EMBL" id="KAK2555234.1"/>
    </source>
</evidence>
<comment type="caution">
    <text evidence="2">The sequence shown here is derived from an EMBL/GenBank/DDBJ whole genome shotgun (WGS) entry which is preliminary data.</text>
</comment>
<reference evidence="2" key="2">
    <citation type="journal article" date="2023" name="Science">
        <title>Genomic signatures of disease resistance in endangered staghorn corals.</title>
        <authorList>
            <person name="Vollmer S.V."/>
            <person name="Selwyn J.D."/>
            <person name="Despard B.A."/>
            <person name="Roesel C.L."/>
        </authorList>
    </citation>
    <scope>NUCLEOTIDE SEQUENCE</scope>
    <source>
        <strain evidence="2">K2</strain>
    </source>
</reference>
<gene>
    <name evidence="2" type="ORF">P5673_023214</name>
</gene>
<dbReference type="EMBL" id="JARQWQ010000064">
    <property type="protein sequence ID" value="KAK2555234.1"/>
    <property type="molecule type" value="Genomic_DNA"/>
</dbReference>
<name>A0AAD9Q623_ACRCE</name>
<dbReference type="InterPro" id="IPR011010">
    <property type="entry name" value="DNA_brk_join_enz"/>
</dbReference>
<sequence length="275" mass="30779">MATSKQTSAASLVCLVEVDTSRAQLPRSTPEECSITKLKHWLLCRAASTTITDRISTKGTNQEVSENIRSDSVHVMLLFCMMGHPNAENVDVLPVHIRGREGQKNLKKASPKFEVDPTRRNYATMGHVMRNQETPPGGVGNIPSMEKHARMYETEHTNEGYNPMKLYLTKLNPKCVAFFQYPCKNWSVEDTVWYEVHPVRVNSVDSMAKNISEAASLMHPYTNHSLRATAITLWSNAGIPNRHIMAISSHKNEQSLAHNNTQPSTTQQHAAVVLC</sequence>
<dbReference type="InterPro" id="IPR013762">
    <property type="entry name" value="Integrase-like_cat_sf"/>
</dbReference>
<dbReference type="GO" id="GO:0006310">
    <property type="term" value="P:DNA recombination"/>
    <property type="evidence" value="ECO:0007669"/>
    <property type="project" value="UniProtKB-KW"/>
</dbReference>
<evidence type="ECO:0000256" key="1">
    <source>
        <dbReference type="ARBA" id="ARBA00023172"/>
    </source>
</evidence>
<evidence type="ECO:0000313" key="3">
    <source>
        <dbReference type="Proteomes" id="UP001249851"/>
    </source>
</evidence>
<dbReference type="Proteomes" id="UP001249851">
    <property type="component" value="Unassembled WGS sequence"/>
</dbReference>
<dbReference type="InterPro" id="IPR052787">
    <property type="entry name" value="MAVS"/>
</dbReference>
<organism evidence="2 3">
    <name type="scientific">Acropora cervicornis</name>
    <name type="common">Staghorn coral</name>
    <dbReference type="NCBI Taxonomy" id="6130"/>
    <lineage>
        <taxon>Eukaryota</taxon>
        <taxon>Metazoa</taxon>
        <taxon>Cnidaria</taxon>
        <taxon>Anthozoa</taxon>
        <taxon>Hexacorallia</taxon>
        <taxon>Scleractinia</taxon>
        <taxon>Astrocoeniina</taxon>
        <taxon>Acroporidae</taxon>
        <taxon>Acropora</taxon>
    </lineage>
</organism>
<protein>
    <submittedName>
        <fullName evidence="2">Uncharacterized protein</fullName>
    </submittedName>
</protein>
<keyword evidence="1" id="KW-0233">DNA recombination</keyword>
<dbReference type="Gene3D" id="1.10.443.10">
    <property type="entry name" value="Intergrase catalytic core"/>
    <property type="match status" value="1"/>
</dbReference>
<dbReference type="AlphaFoldDB" id="A0AAD9Q623"/>
<keyword evidence="3" id="KW-1185">Reference proteome</keyword>
<proteinExistence type="predicted"/>
<accession>A0AAD9Q623</accession>
<dbReference type="GO" id="GO:0015074">
    <property type="term" value="P:DNA integration"/>
    <property type="evidence" value="ECO:0007669"/>
    <property type="project" value="InterPro"/>
</dbReference>
<dbReference type="GO" id="GO:0003677">
    <property type="term" value="F:DNA binding"/>
    <property type="evidence" value="ECO:0007669"/>
    <property type="project" value="InterPro"/>
</dbReference>